<dbReference type="EMBL" id="JACEFF010000486">
    <property type="protein sequence ID" value="KAH9636681.1"/>
    <property type="molecule type" value="Genomic_DNA"/>
</dbReference>
<organism evidence="3 5">
    <name type="scientific">Spodoptera exigua</name>
    <name type="common">Beet armyworm</name>
    <name type="synonym">Noctua fulgens</name>
    <dbReference type="NCBI Taxonomy" id="7107"/>
    <lineage>
        <taxon>Eukaryota</taxon>
        <taxon>Metazoa</taxon>
        <taxon>Ecdysozoa</taxon>
        <taxon>Arthropoda</taxon>
        <taxon>Hexapoda</taxon>
        <taxon>Insecta</taxon>
        <taxon>Pterygota</taxon>
        <taxon>Neoptera</taxon>
        <taxon>Endopterygota</taxon>
        <taxon>Lepidoptera</taxon>
        <taxon>Glossata</taxon>
        <taxon>Ditrysia</taxon>
        <taxon>Noctuoidea</taxon>
        <taxon>Noctuidae</taxon>
        <taxon>Amphipyrinae</taxon>
        <taxon>Spodoptera</taxon>
    </lineage>
</organism>
<dbReference type="PROSITE" id="PS50940">
    <property type="entry name" value="CHIT_BIND_II"/>
    <property type="match status" value="1"/>
</dbReference>
<dbReference type="SUPFAM" id="SSF57625">
    <property type="entry name" value="Invertebrate chitin-binding proteins"/>
    <property type="match status" value="1"/>
</dbReference>
<dbReference type="InterPro" id="IPR002557">
    <property type="entry name" value="Chitin-bd_dom"/>
</dbReference>
<dbReference type="GO" id="GO:0005576">
    <property type="term" value="C:extracellular region"/>
    <property type="evidence" value="ECO:0007669"/>
    <property type="project" value="InterPro"/>
</dbReference>
<dbReference type="Pfam" id="PF01607">
    <property type="entry name" value="CBM_14"/>
    <property type="match status" value="1"/>
</dbReference>
<dbReference type="InterPro" id="IPR036508">
    <property type="entry name" value="Chitin-bd_dom_sf"/>
</dbReference>
<dbReference type="SMART" id="SM00494">
    <property type="entry name" value="ChtBD2"/>
    <property type="match status" value="1"/>
</dbReference>
<gene>
    <name evidence="4" type="ORF">HF086_003229</name>
    <name evidence="3" type="ORF">HW555_010283</name>
</gene>
<evidence type="ECO:0000259" key="2">
    <source>
        <dbReference type="PROSITE" id="PS50940"/>
    </source>
</evidence>
<reference evidence="4" key="2">
    <citation type="journal article" date="2021" name="G3 (Bethesda)">
        <title>Genome and transcriptome analysis of the beet armyworm Spodoptera exigua reveals targets for pest control. .</title>
        <authorList>
            <person name="Simon S."/>
            <person name="Breeschoten T."/>
            <person name="Jansen H.J."/>
            <person name="Dirks R.P."/>
            <person name="Schranz M.E."/>
            <person name="Ros V.I.D."/>
        </authorList>
    </citation>
    <scope>NUCLEOTIDE SEQUENCE</scope>
    <source>
        <strain evidence="4">TB_SE_WUR_2020</strain>
    </source>
</reference>
<evidence type="ECO:0000313" key="5">
    <source>
        <dbReference type="Proteomes" id="UP000648187"/>
    </source>
</evidence>
<dbReference type="GO" id="GO:0008061">
    <property type="term" value="F:chitin binding"/>
    <property type="evidence" value="ECO:0007669"/>
    <property type="project" value="InterPro"/>
</dbReference>
<keyword evidence="1" id="KW-0732">Signal</keyword>
<dbReference type="Proteomes" id="UP000648187">
    <property type="component" value="Unassembled WGS sequence"/>
</dbReference>
<reference evidence="3" key="1">
    <citation type="submission" date="2020-08" db="EMBL/GenBank/DDBJ databases">
        <title>Spodoptera exigua strain:BAW_Kor-Di-RS1 Genome sequencing and assembly.</title>
        <authorList>
            <person name="Kim J."/>
            <person name="Nam H.Y."/>
            <person name="Kwon M."/>
            <person name="Choi J.H."/>
            <person name="Cho S.R."/>
            <person name="Kim G.-H."/>
        </authorList>
    </citation>
    <scope>NUCLEOTIDE SEQUENCE</scope>
    <source>
        <strain evidence="3">BAW_Kor-Di-RS1</strain>
        <tissue evidence="3">Whole-body</tissue>
    </source>
</reference>
<feature type="chain" id="PRO_5044132898" description="Chitin-binding type-2 domain-containing protein" evidence="1">
    <location>
        <begin position="19"/>
        <end position="77"/>
    </location>
</feature>
<protein>
    <recommendedName>
        <fullName evidence="2">Chitin-binding type-2 domain-containing protein</fullName>
    </recommendedName>
</protein>
<feature type="domain" description="Chitin-binding type-2" evidence="2">
    <location>
        <begin position="19"/>
        <end position="73"/>
    </location>
</feature>
<evidence type="ECO:0000313" key="3">
    <source>
        <dbReference type="EMBL" id="KAF9410714.1"/>
    </source>
</evidence>
<feature type="signal peptide" evidence="1">
    <location>
        <begin position="1"/>
        <end position="18"/>
    </location>
</feature>
<dbReference type="Gene3D" id="2.170.140.10">
    <property type="entry name" value="Chitin binding domain"/>
    <property type="match status" value="1"/>
</dbReference>
<dbReference type="EMBL" id="JACKWZ010000250">
    <property type="protein sequence ID" value="KAF9410714.1"/>
    <property type="molecule type" value="Genomic_DNA"/>
</dbReference>
<dbReference type="Proteomes" id="UP000814243">
    <property type="component" value="Unassembled WGS sequence"/>
</dbReference>
<keyword evidence="5" id="KW-1185">Reference proteome</keyword>
<evidence type="ECO:0000256" key="1">
    <source>
        <dbReference type="SAM" id="SignalP"/>
    </source>
</evidence>
<dbReference type="AlphaFoldDB" id="A0A835L123"/>
<proteinExistence type="predicted"/>
<comment type="caution">
    <text evidence="3">The sequence shown here is derived from an EMBL/GenBank/DDBJ whole genome shotgun (WGS) entry which is preliminary data.</text>
</comment>
<name>A0A835L123_SPOEX</name>
<evidence type="ECO:0000313" key="4">
    <source>
        <dbReference type="EMBL" id="KAH9636681.1"/>
    </source>
</evidence>
<accession>A0A835L123</accession>
<sequence>MKGLLFLMLCVALVYVSAASVCPMGHMLIPHEYCDRFYMCIGGRKIELLCAPGTVYDPELQICANAHNTDCGNRILP</sequence>